<comment type="caution">
    <text evidence="1">The sequence shown here is derived from an EMBL/GenBank/DDBJ whole genome shotgun (WGS) entry which is preliminary data.</text>
</comment>
<name>A0A850ESW9_9BACL</name>
<accession>A0A850ESW9</accession>
<dbReference type="InterPro" id="IPR022385">
    <property type="entry name" value="Rhs_assc_core"/>
</dbReference>
<evidence type="ECO:0000313" key="1">
    <source>
        <dbReference type="EMBL" id="NUU62890.1"/>
    </source>
</evidence>
<proteinExistence type="predicted"/>
<organism evidence="1 2">
    <name type="scientific">Paenibacillus agri</name>
    <dbReference type="NCBI Taxonomy" id="2744309"/>
    <lineage>
        <taxon>Bacteria</taxon>
        <taxon>Bacillati</taxon>
        <taxon>Bacillota</taxon>
        <taxon>Bacilli</taxon>
        <taxon>Bacillales</taxon>
        <taxon>Paenibacillaceae</taxon>
        <taxon>Paenibacillus</taxon>
    </lineage>
</organism>
<gene>
    <name evidence="1" type="ORF">HPT30_21305</name>
</gene>
<dbReference type="Proteomes" id="UP000564806">
    <property type="component" value="Unassembled WGS sequence"/>
</dbReference>
<keyword evidence="2" id="KW-1185">Reference proteome</keyword>
<sequence length="38" mass="4539">MYDEKTGLYYLRARYYDPSIGQFLNEDTYKGQIDNPLS</sequence>
<dbReference type="NCBIfam" id="TIGR03696">
    <property type="entry name" value="Rhs_assc_core"/>
    <property type="match status" value="1"/>
</dbReference>
<evidence type="ECO:0008006" key="3">
    <source>
        <dbReference type="Google" id="ProtNLM"/>
    </source>
</evidence>
<reference evidence="1" key="1">
    <citation type="submission" date="2020-06" db="EMBL/GenBank/DDBJ databases">
        <title>Paenibacillus sp. nov., isolated from soil.</title>
        <authorList>
            <person name="Seo Y.L."/>
        </authorList>
    </citation>
    <scope>NUCLEOTIDE SEQUENCE [LARGE SCALE GENOMIC DNA]</scope>
    <source>
        <strain evidence="1">JW14</strain>
    </source>
</reference>
<dbReference type="AlphaFoldDB" id="A0A850ESW9"/>
<dbReference type="EMBL" id="JABWCS010000216">
    <property type="protein sequence ID" value="NUU62890.1"/>
    <property type="molecule type" value="Genomic_DNA"/>
</dbReference>
<protein>
    <recommendedName>
        <fullName evidence="3">RHS repeat-associated core domain-containing protein</fullName>
    </recommendedName>
</protein>
<dbReference type="Gene3D" id="2.180.10.10">
    <property type="entry name" value="RHS repeat-associated core"/>
    <property type="match status" value="1"/>
</dbReference>
<evidence type="ECO:0000313" key="2">
    <source>
        <dbReference type="Proteomes" id="UP000564806"/>
    </source>
</evidence>